<dbReference type="InterPro" id="IPR001851">
    <property type="entry name" value="ABC_transp_permease"/>
</dbReference>
<dbReference type="STRING" id="1670800.BSQ44_08070"/>
<dbReference type="PANTHER" id="PTHR30482:SF17">
    <property type="entry name" value="ABC TRANSPORTER ATP-BINDING PROTEIN"/>
    <property type="match status" value="1"/>
</dbReference>
<keyword evidence="4 6" id="KW-1133">Transmembrane helix</keyword>
<evidence type="ECO:0000256" key="3">
    <source>
        <dbReference type="ARBA" id="ARBA00022692"/>
    </source>
</evidence>
<feature type="transmembrane region" description="Helical" evidence="6">
    <location>
        <begin position="29"/>
        <end position="51"/>
    </location>
</feature>
<feature type="transmembrane region" description="Helical" evidence="6">
    <location>
        <begin position="279"/>
        <end position="303"/>
    </location>
</feature>
<organism evidence="7 8">
    <name type="scientific">Aquibium oceanicum</name>
    <dbReference type="NCBI Taxonomy" id="1670800"/>
    <lineage>
        <taxon>Bacteria</taxon>
        <taxon>Pseudomonadati</taxon>
        <taxon>Pseudomonadota</taxon>
        <taxon>Alphaproteobacteria</taxon>
        <taxon>Hyphomicrobiales</taxon>
        <taxon>Phyllobacteriaceae</taxon>
        <taxon>Aquibium</taxon>
    </lineage>
</organism>
<feature type="transmembrane region" description="Helical" evidence="6">
    <location>
        <begin position="202"/>
        <end position="221"/>
    </location>
</feature>
<evidence type="ECO:0000256" key="1">
    <source>
        <dbReference type="ARBA" id="ARBA00004651"/>
    </source>
</evidence>
<dbReference type="Proteomes" id="UP000182840">
    <property type="component" value="Chromosome"/>
</dbReference>
<evidence type="ECO:0000313" key="8">
    <source>
        <dbReference type="Proteomes" id="UP000182840"/>
    </source>
</evidence>
<proteinExistence type="predicted"/>
<feature type="transmembrane region" description="Helical" evidence="6">
    <location>
        <begin position="72"/>
        <end position="96"/>
    </location>
</feature>
<reference evidence="8" key="1">
    <citation type="submission" date="2016-11" db="EMBL/GenBank/DDBJ databases">
        <title>Mesorhizobium oceanicum sp. nov., isolated from deep seawater in South China Sea.</title>
        <authorList>
            <person name="Fu G.-Y."/>
        </authorList>
    </citation>
    <scope>NUCLEOTIDE SEQUENCE [LARGE SCALE GENOMIC DNA]</scope>
    <source>
        <strain evidence="8">B7</strain>
    </source>
</reference>
<evidence type="ECO:0000256" key="5">
    <source>
        <dbReference type="ARBA" id="ARBA00023136"/>
    </source>
</evidence>
<keyword evidence="2" id="KW-1003">Cell membrane</keyword>
<dbReference type="EMBL" id="CP018171">
    <property type="protein sequence ID" value="APH74478.1"/>
    <property type="molecule type" value="Genomic_DNA"/>
</dbReference>
<gene>
    <name evidence="7" type="ORF">BSQ44_08070</name>
</gene>
<feature type="transmembrane region" description="Helical" evidence="6">
    <location>
        <begin position="241"/>
        <end position="267"/>
    </location>
</feature>
<dbReference type="Pfam" id="PF02653">
    <property type="entry name" value="BPD_transp_2"/>
    <property type="match status" value="1"/>
</dbReference>
<evidence type="ECO:0000256" key="6">
    <source>
        <dbReference type="SAM" id="Phobius"/>
    </source>
</evidence>
<dbReference type="CDD" id="cd06581">
    <property type="entry name" value="TM_PBP1_LivM_like"/>
    <property type="match status" value="1"/>
</dbReference>
<keyword evidence="3 6" id="KW-0812">Transmembrane</keyword>
<dbReference type="GO" id="GO:0005886">
    <property type="term" value="C:plasma membrane"/>
    <property type="evidence" value="ECO:0007669"/>
    <property type="project" value="UniProtKB-SubCell"/>
</dbReference>
<dbReference type="InterPro" id="IPR043428">
    <property type="entry name" value="LivM-like"/>
</dbReference>
<feature type="transmembrane region" description="Helical" evidence="6">
    <location>
        <begin position="102"/>
        <end position="119"/>
    </location>
</feature>
<keyword evidence="8" id="KW-1185">Reference proteome</keyword>
<dbReference type="PANTHER" id="PTHR30482">
    <property type="entry name" value="HIGH-AFFINITY BRANCHED-CHAIN AMINO ACID TRANSPORT SYSTEM PERMEASE"/>
    <property type="match status" value="1"/>
</dbReference>
<sequence>MALAGLLLLTAPWWLPAIGLYQYLGTEIAIWLIFALGFNLLFGYAGLHSFGHGAYLGIGAYAFGLWQQNVAVGLWSGLAAAVLAAGIAGAIVGALISHRRGIYYALMTIAFGQVFWFSAMKLHSITGGEDGLLGIPRPPLELGFAAIDMRSNVALFYLAVGLLVVALVVLRRLANSPFGRVLQAIRQNETRARFAGYEVWRFKWAVFVISAMFAGLAGGLFSMAQQSAYPDVMSLHQSGLIVMMVLVGGGLVSFWGPVFGVIFYFVARDVLGGLTETWLLWYGLMFMAMVMLRPEGVAGMLHLATHRLASLRGGTHLAAEKAS</sequence>
<keyword evidence="5 6" id="KW-0472">Membrane</keyword>
<protein>
    <submittedName>
        <fullName evidence="7">Branched-chain amino acid ABC transporter permease</fullName>
    </submittedName>
</protein>
<evidence type="ECO:0000313" key="7">
    <source>
        <dbReference type="EMBL" id="APH74478.1"/>
    </source>
</evidence>
<dbReference type="AlphaFoldDB" id="A0A1L3SYL0"/>
<comment type="subcellular location">
    <subcellularLocation>
        <location evidence="1">Cell membrane</location>
        <topology evidence="1">Multi-pass membrane protein</topology>
    </subcellularLocation>
</comment>
<feature type="transmembrane region" description="Helical" evidence="6">
    <location>
        <begin position="154"/>
        <end position="174"/>
    </location>
</feature>
<dbReference type="GO" id="GO:0015658">
    <property type="term" value="F:branched-chain amino acid transmembrane transporter activity"/>
    <property type="evidence" value="ECO:0007669"/>
    <property type="project" value="InterPro"/>
</dbReference>
<accession>A0A1L3SYL0</accession>
<evidence type="ECO:0000256" key="4">
    <source>
        <dbReference type="ARBA" id="ARBA00022989"/>
    </source>
</evidence>
<dbReference type="KEGG" id="meso:BSQ44_08070"/>
<dbReference type="OrthoDB" id="9804361at2"/>
<name>A0A1L3SYL0_9HYPH</name>
<evidence type="ECO:0000256" key="2">
    <source>
        <dbReference type="ARBA" id="ARBA00022475"/>
    </source>
</evidence>